<dbReference type="CDD" id="cd06008">
    <property type="entry name" value="NF-X1-zinc-finger"/>
    <property type="match status" value="4"/>
</dbReference>
<dbReference type="Proteomes" id="UP000039865">
    <property type="component" value="Unassembled WGS sequence"/>
</dbReference>
<dbReference type="SMART" id="SM00438">
    <property type="entry name" value="ZnF_NFX"/>
    <property type="match status" value="6"/>
</dbReference>
<comment type="similarity">
    <text evidence="2">Belongs to the NFX1 family.</text>
</comment>
<evidence type="ECO:0000259" key="11">
    <source>
        <dbReference type="SMART" id="SM00438"/>
    </source>
</evidence>
<keyword evidence="3" id="KW-0479">Metal-binding</keyword>
<protein>
    <submittedName>
        <fullName evidence="12">Nf-x1-type zinc finger protein nfxl1-like</fullName>
    </submittedName>
</protein>
<evidence type="ECO:0000256" key="10">
    <source>
        <dbReference type="SAM" id="MobiDB-lite"/>
    </source>
</evidence>
<feature type="compositionally biased region" description="Polar residues" evidence="10">
    <location>
        <begin position="15"/>
        <end position="28"/>
    </location>
</feature>
<evidence type="ECO:0000256" key="8">
    <source>
        <dbReference type="ARBA" id="ARBA00023163"/>
    </source>
</evidence>
<dbReference type="InParanoid" id="A0A078AR95"/>
<evidence type="ECO:0000256" key="1">
    <source>
        <dbReference type="ARBA" id="ARBA00004123"/>
    </source>
</evidence>
<evidence type="ECO:0000256" key="3">
    <source>
        <dbReference type="ARBA" id="ARBA00022723"/>
    </source>
</evidence>
<dbReference type="SUPFAM" id="SSF57850">
    <property type="entry name" value="RING/U-box"/>
    <property type="match status" value="1"/>
</dbReference>
<feature type="domain" description="NF-X1-type" evidence="11">
    <location>
        <begin position="681"/>
        <end position="712"/>
    </location>
</feature>
<keyword evidence="8" id="KW-0804">Transcription</keyword>
<evidence type="ECO:0000256" key="9">
    <source>
        <dbReference type="ARBA" id="ARBA00023242"/>
    </source>
</evidence>
<feature type="compositionally biased region" description="Polar residues" evidence="10">
    <location>
        <begin position="160"/>
        <end position="179"/>
    </location>
</feature>
<accession>A0A078AR95</accession>
<dbReference type="GO" id="GO:0000981">
    <property type="term" value="F:DNA-binding transcription factor activity, RNA polymerase II-specific"/>
    <property type="evidence" value="ECO:0007669"/>
    <property type="project" value="TreeGrafter"/>
</dbReference>
<sequence length="1167" mass="134150">MNNKKKYGRGGGPSQEGSNSEPNQQKSQMKWVPKGQKSEEPASHAQDYSQDQQDRPQTQSQKAKVSQQSEAHQKLEDYSKKDQSLHDESGSFYPNSDSRGRGGYRGRGSNTRGSGRGGRGRQYYQDYPSDSQFHQEKTQNDTELSSKSRGSRGGRGGRGNYQNHDQQNEQQYDQNSNYYEQRGRGRGSGRGGQHSQKVRDSDYFEARKAERDQFESSSQSNFNDGNSISGDSEKIWSKKMDSNSRQKVTHHKNLGSASQYLASADVDDTRNQYLPDKDEKIKIINDKDKLEKDSQDKALIKYNYEGYLKQFENLTEQCVYFVESLSKGTQECIICQNPIFQKSALWNCKQCCQPFHLGCIKRWIKKLNNHDDEEEKKGPTQQHRNRPDEHQYYDSEEEKNYETEAQKAAKKLTAFFSWTYISAFAEGTMNLRFLHQFYLILVVNIVIGNEMRFVLMEDAMYFAIQEAVLLVLLMFQQVVIVPNSRKELLAIYLKEVNILVKIHAEGFSIANYITVKKNVMWDNAKNVILIFNRNVSVEKRKELQSAVVKDFYARKYVEKPQTVEITNAKESVMMEHANLAKKFQGKQRTTCLDPIPTCSQKCDKYLPCGKHQCSLQCHNDECMRCEELVEQICQCGKDKRKVPCYKVNYPEYLKLLKMTTEEIEEIENYKCKKICNQLKSCKKHKCKEQCCPVKKGVYDPFGRHLCLKTCSKTLQCGKHQCNTFCHLGLCKPCRFVSTQPLYCPCGLTKIDPPIKCETSPPTCNGPCKKLLTCGHQCNLKCHLGNCPPCLEIVTKVCNCGSEIMPNVYCNQQKHSCGKQCNKMLPCAHTCQKVCHLPGNCFSSELDLMNNGCGERCGKPRKLCKHRCLENCHPISECPENPCEAEIRVYCKCGYRYVNTICKSVPERDPIECNSECWKHQREKKLAIAFGSSKDYEANKDNVNLEYYPEEILEIAAKYPKFVKKCESQLTDIVLEKTTRSFSGLGSEKKSFLSCMVFEHFKLDMCTYGGKNMKTVTDVFWKDGSKVPELLVSEVLNLIQRGIMSANNDDNRNQIFEATLYIFNVQKGTSIDDLKKFLVNFKNEMYTQKGKLQGSYYIHFYRKMRAKDALTFIKNTPNQFTNVELILHKKEIGTNSDTPIQEQAAEKKKQTREQNVLDDDGFTVIKRK</sequence>
<evidence type="ECO:0000256" key="4">
    <source>
        <dbReference type="ARBA" id="ARBA00022737"/>
    </source>
</evidence>
<feature type="domain" description="NF-X1-type" evidence="11">
    <location>
        <begin position="773"/>
        <end position="791"/>
    </location>
</feature>
<feature type="domain" description="NF-X1-type" evidence="11">
    <location>
        <begin position="863"/>
        <end position="884"/>
    </location>
</feature>
<evidence type="ECO:0000256" key="5">
    <source>
        <dbReference type="ARBA" id="ARBA00022771"/>
    </source>
</evidence>
<name>A0A078AR95_STYLE</name>
<evidence type="ECO:0000256" key="2">
    <source>
        <dbReference type="ARBA" id="ARBA00007269"/>
    </source>
</evidence>
<dbReference type="OrthoDB" id="6512771at2759"/>
<dbReference type="GO" id="GO:0005634">
    <property type="term" value="C:nucleus"/>
    <property type="evidence" value="ECO:0007669"/>
    <property type="project" value="UniProtKB-SubCell"/>
</dbReference>
<dbReference type="PANTHER" id="PTHR12360">
    <property type="entry name" value="NUCLEAR TRANSCRIPTION FACTOR, X-BOX BINDING 1 NFX1"/>
    <property type="match status" value="1"/>
</dbReference>
<comment type="subcellular location">
    <subcellularLocation>
        <location evidence="1">Nucleus</location>
    </subcellularLocation>
</comment>
<feature type="region of interest" description="Disordered" evidence="10">
    <location>
        <begin position="371"/>
        <end position="399"/>
    </location>
</feature>
<feature type="compositionally biased region" description="Basic and acidic residues" evidence="10">
    <location>
        <begin position="197"/>
        <end position="214"/>
    </location>
</feature>
<organism evidence="12 13">
    <name type="scientific">Stylonychia lemnae</name>
    <name type="common">Ciliate</name>
    <dbReference type="NCBI Taxonomy" id="5949"/>
    <lineage>
        <taxon>Eukaryota</taxon>
        <taxon>Sar</taxon>
        <taxon>Alveolata</taxon>
        <taxon>Ciliophora</taxon>
        <taxon>Intramacronucleata</taxon>
        <taxon>Spirotrichea</taxon>
        <taxon>Stichotrichia</taxon>
        <taxon>Sporadotrichida</taxon>
        <taxon>Oxytrichidae</taxon>
        <taxon>Stylonychinae</taxon>
        <taxon>Stylonychia</taxon>
    </lineage>
</organism>
<dbReference type="InterPro" id="IPR034078">
    <property type="entry name" value="NFX1_fam"/>
</dbReference>
<feature type="compositionally biased region" description="Basic and acidic residues" evidence="10">
    <location>
        <begin position="71"/>
        <end position="89"/>
    </location>
</feature>
<reference evidence="12 13" key="1">
    <citation type="submission" date="2014-06" db="EMBL/GenBank/DDBJ databases">
        <authorList>
            <person name="Swart Estienne"/>
        </authorList>
    </citation>
    <scope>NUCLEOTIDE SEQUENCE [LARGE SCALE GENOMIC DNA]</scope>
    <source>
        <strain evidence="12 13">130c</strain>
    </source>
</reference>
<dbReference type="GO" id="GO:0008270">
    <property type="term" value="F:zinc ion binding"/>
    <property type="evidence" value="ECO:0007669"/>
    <property type="project" value="UniProtKB-KW"/>
</dbReference>
<gene>
    <name evidence="12" type="primary">Contig7871.g8396</name>
    <name evidence="12" type="ORF">STYLEM_14019</name>
</gene>
<keyword evidence="4" id="KW-0677">Repeat</keyword>
<feature type="compositionally biased region" description="Basic and acidic residues" evidence="10">
    <location>
        <begin position="385"/>
        <end position="399"/>
    </location>
</feature>
<keyword evidence="13" id="KW-1185">Reference proteome</keyword>
<dbReference type="AlphaFoldDB" id="A0A078AR95"/>
<dbReference type="GO" id="GO:0000977">
    <property type="term" value="F:RNA polymerase II transcription regulatory region sequence-specific DNA binding"/>
    <property type="evidence" value="ECO:0007669"/>
    <property type="project" value="TreeGrafter"/>
</dbReference>
<evidence type="ECO:0000256" key="7">
    <source>
        <dbReference type="ARBA" id="ARBA00023015"/>
    </source>
</evidence>
<keyword evidence="6" id="KW-0862">Zinc</keyword>
<keyword evidence="7" id="KW-0805">Transcription regulation</keyword>
<feature type="compositionally biased region" description="Basic and acidic residues" evidence="10">
    <location>
        <begin position="133"/>
        <end position="146"/>
    </location>
</feature>
<keyword evidence="9" id="KW-0539">Nucleus</keyword>
<proteinExistence type="inferred from homology"/>
<dbReference type="PANTHER" id="PTHR12360:SF12">
    <property type="entry name" value="TRANSCRIPTIONAL REPRESSOR NF-X1"/>
    <property type="match status" value="1"/>
</dbReference>
<dbReference type="EMBL" id="CCKQ01013300">
    <property type="protein sequence ID" value="CDW84950.1"/>
    <property type="molecule type" value="Genomic_DNA"/>
</dbReference>
<keyword evidence="5" id="KW-0863">Zinc-finger</keyword>
<feature type="domain" description="NF-X1-type" evidence="11">
    <location>
        <begin position="608"/>
        <end position="627"/>
    </location>
</feature>
<feature type="compositionally biased region" description="Polar residues" evidence="10">
    <location>
        <begin position="215"/>
        <end position="230"/>
    </location>
</feature>
<feature type="domain" description="NF-X1-type" evidence="11">
    <location>
        <begin position="826"/>
        <end position="844"/>
    </location>
</feature>
<evidence type="ECO:0000313" key="12">
    <source>
        <dbReference type="EMBL" id="CDW84950.1"/>
    </source>
</evidence>
<evidence type="ECO:0000256" key="6">
    <source>
        <dbReference type="ARBA" id="ARBA00022833"/>
    </source>
</evidence>
<evidence type="ECO:0000313" key="13">
    <source>
        <dbReference type="Proteomes" id="UP000039865"/>
    </source>
</evidence>
<feature type="compositionally biased region" description="Low complexity" evidence="10">
    <location>
        <begin position="49"/>
        <end position="61"/>
    </location>
</feature>
<dbReference type="InterPro" id="IPR000967">
    <property type="entry name" value="Znf_NFX1"/>
</dbReference>
<feature type="region of interest" description="Disordered" evidence="10">
    <location>
        <begin position="1"/>
        <end position="233"/>
    </location>
</feature>
<feature type="domain" description="NF-X1-type" evidence="11">
    <location>
        <begin position="716"/>
        <end position="735"/>
    </location>
</feature>